<evidence type="ECO:0000256" key="2">
    <source>
        <dbReference type="NCBIfam" id="TIGR00210"/>
    </source>
</evidence>
<keyword evidence="1" id="KW-1003">Cell membrane</keyword>
<feature type="transmembrane region" description="Helical" evidence="1">
    <location>
        <begin position="39"/>
        <end position="59"/>
    </location>
</feature>
<keyword evidence="1" id="KW-0406">Ion transport</keyword>
<dbReference type="PANTHER" id="PTHR36178">
    <property type="entry name" value="SLR0625 PROTEIN"/>
    <property type="match status" value="1"/>
</dbReference>
<feature type="transmembrane region" description="Helical" evidence="1">
    <location>
        <begin position="310"/>
        <end position="330"/>
    </location>
</feature>
<reference evidence="4 6" key="2">
    <citation type="submission" date="2016-11" db="EMBL/GenBank/DDBJ databases">
        <authorList>
            <person name="Jaros S."/>
            <person name="Januszkiewicz K."/>
            <person name="Wedrychowicz H."/>
        </authorList>
    </citation>
    <scope>NUCLEOTIDE SEQUENCE [LARGE SCALE GENOMIC DNA]</scope>
    <source>
        <strain evidence="4 6">DSM 17137</strain>
    </source>
</reference>
<dbReference type="GO" id="GO:0015501">
    <property type="term" value="F:glutamate:sodium symporter activity"/>
    <property type="evidence" value="ECO:0007669"/>
    <property type="project" value="UniProtKB-UniRule"/>
</dbReference>
<evidence type="ECO:0000313" key="4">
    <source>
        <dbReference type="EMBL" id="SHE75430.1"/>
    </source>
</evidence>
<feature type="transmembrane region" description="Helical" evidence="1">
    <location>
        <begin position="370"/>
        <end position="398"/>
    </location>
</feature>
<dbReference type="NCBIfam" id="TIGR00210">
    <property type="entry name" value="gltS"/>
    <property type="match status" value="1"/>
</dbReference>
<feature type="transmembrane region" description="Helical" evidence="1">
    <location>
        <begin position="71"/>
        <end position="88"/>
    </location>
</feature>
<organism evidence="3 5">
    <name type="scientific">Devosia limi DSM 17137</name>
    <dbReference type="NCBI Taxonomy" id="1121477"/>
    <lineage>
        <taxon>Bacteria</taxon>
        <taxon>Pseudomonadati</taxon>
        <taxon>Pseudomonadota</taxon>
        <taxon>Alphaproteobacteria</taxon>
        <taxon>Hyphomicrobiales</taxon>
        <taxon>Devosiaceae</taxon>
        <taxon>Devosia</taxon>
    </lineage>
</organism>
<keyword evidence="1" id="KW-0029">Amino-acid transport</keyword>
<feature type="transmembrane region" description="Helical" evidence="1">
    <location>
        <begin position="337"/>
        <end position="358"/>
    </location>
</feature>
<keyword evidence="1" id="KW-1133">Transmembrane helix</keyword>
<dbReference type="HAMAP" id="MF_02062">
    <property type="entry name" value="GltS"/>
    <property type="match status" value="1"/>
</dbReference>
<protein>
    <recommendedName>
        <fullName evidence="1 2">Sodium/glutamate symporter</fullName>
    </recommendedName>
</protein>
<dbReference type="PATRIC" id="fig|1121477.3.peg.3802"/>
<keyword evidence="1" id="KW-0813">Transport</keyword>
<dbReference type="RefSeq" id="WP_046135745.1">
    <property type="nucleotide sequence ID" value="NZ_FQVC01000002.1"/>
</dbReference>
<dbReference type="GO" id="GO:0015813">
    <property type="term" value="P:L-glutamate transmembrane transport"/>
    <property type="evidence" value="ECO:0007669"/>
    <property type="project" value="UniProtKB-UniRule"/>
</dbReference>
<keyword evidence="1" id="KW-0769">Symport</keyword>
<dbReference type="Proteomes" id="UP000184533">
    <property type="component" value="Unassembled WGS sequence"/>
</dbReference>
<evidence type="ECO:0000313" key="5">
    <source>
        <dbReference type="Proteomes" id="UP000033608"/>
    </source>
</evidence>
<evidence type="ECO:0000313" key="3">
    <source>
        <dbReference type="EMBL" id="KKB83668.1"/>
    </source>
</evidence>
<feature type="transmembrane region" description="Helical" evidence="1">
    <location>
        <begin position="242"/>
        <end position="266"/>
    </location>
</feature>
<dbReference type="GO" id="GO:0005886">
    <property type="term" value="C:plasma membrane"/>
    <property type="evidence" value="ECO:0007669"/>
    <property type="project" value="UniProtKB-SubCell"/>
</dbReference>
<comment type="function">
    <text evidence="1">Catalyzes the sodium-dependent transport of glutamate.</text>
</comment>
<dbReference type="OrthoDB" id="4921038at2"/>
<feature type="transmembrane region" description="Helical" evidence="1">
    <location>
        <begin position="94"/>
        <end position="121"/>
    </location>
</feature>
<dbReference type="Proteomes" id="UP000033608">
    <property type="component" value="Unassembled WGS sequence"/>
</dbReference>
<keyword evidence="1" id="KW-0472">Membrane</keyword>
<dbReference type="EMBL" id="FQVC01000002">
    <property type="protein sequence ID" value="SHE75430.1"/>
    <property type="molecule type" value="Genomic_DNA"/>
</dbReference>
<dbReference type="Pfam" id="PF03616">
    <property type="entry name" value="Glt_symporter"/>
    <property type="match status" value="1"/>
</dbReference>
<name>A0A0F5LMW2_9HYPH</name>
<dbReference type="AlphaFoldDB" id="A0A0F5LMW2"/>
<dbReference type="STRING" id="1121477.SAMN02745223_01095"/>
<keyword evidence="1" id="KW-0812">Transmembrane</keyword>
<dbReference type="EMBL" id="LAJF01000089">
    <property type="protein sequence ID" value="KKB83668.1"/>
    <property type="molecule type" value="Genomic_DNA"/>
</dbReference>
<reference evidence="3 5" key="1">
    <citation type="submission" date="2015-03" db="EMBL/GenBank/DDBJ databases">
        <authorList>
            <person name="Hassan Y.I."/>
            <person name="Lepp D."/>
            <person name="Zhou T."/>
        </authorList>
    </citation>
    <scope>NUCLEOTIDE SEQUENCE [LARGE SCALE GENOMIC DNA]</scope>
    <source>
        <strain evidence="3 5">DSM 17137</strain>
    </source>
</reference>
<feature type="transmembrane region" description="Helical" evidence="1">
    <location>
        <begin position="218"/>
        <end position="236"/>
    </location>
</feature>
<feature type="transmembrane region" description="Helical" evidence="1">
    <location>
        <begin position="161"/>
        <end position="185"/>
    </location>
</feature>
<keyword evidence="1" id="KW-0997">Cell inner membrane</keyword>
<gene>
    <name evidence="1" type="primary">gltS</name>
    <name evidence="4" type="ORF">SAMN02745223_01095</name>
    <name evidence="3" type="ORF">VW29_13230</name>
</gene>
<comment type="subcellular location">
    <subcellularLocation>
        <location evidence="1">Cell inner membrane</location>
        <topology evidence="1">Multi-pass membrane protein</topology>
    </subcellularLocation>
</comment>
<proteinExistence type="inferred from homology"/>
<keyword evidence="5" id="KW-1185">Reference proteome</keyword>
<feature type="transmembrane region" description="Helical" evidence="1">
    <location>
        <begin position="128"/>
        <end position="149"/>
    </location>
</feature>
<keyword evidence="1" id="KW-0915">Sodium</keyword>
<sequence length="399" mass="41796">MTFQIPGLLTLTLAILVYFAGSGINRSIPLLSGWNIPEAVTGGLLAALITLIAYGLFGLEVSFTLEARDLLLLYFFTGIGLNARLADLRSGGRLLLILLGLTLAFLVIQNLIAMASAAVLGLPPGVSIFLGSAALIGGHGTSIAWAPVVSERFNLSQAMEIGIASATLGLVIASVIGGPVARLLIKRHGLQGPANETLTVGVTDVQTHRDDDVSYVSLLRTLLVMNIAILIAYLLHEVISDLGIQLPLFVVCMLVAIAMTNTVPALAPRLKWPTRTRALALISDLSLNVFLAMSLMSMQLWTIGELGPSLIVVLAIQTAASIIYILLVVFPAMGRTYDAAVISAGFGGIALGATPTAIANMTAITKAFGAAPVAFMILPLVSAFFIDIANAAIIGFLVR</sequence>
<dbReference type="PANTHER" id="PTHR36178:SF1">
    <property type="entry name" value="SODIUM_GLUTAMATE SYMPORTER"/>
    <property type="match status" value="1"/>
</dbReference>
<evidence type="ECO:0000313" key="6">
    <source>
        <dbReference type="Proteomes" id="UP000184533"/>
    </source>
</evidence>
<evidence type="ECO:0000256" key="1">
    <source>
        <dbReference type="HAMAP-Rule" id="MF_02062"/>
    </source>
</evidence>
<comment type="similarity">
    <text evidence="1">Belongs to the glutamate:Na(+) symporter (ESS) (TC 2.A.27) family.</text>
</comment>
<keyword evidence="1" id="KW-0739">Sodium transport</keyword>
<accession>A0A0F5LMW2</accession>
<dbReference type="InterPro" id="IPR004445">
    <property type="entry name" value="GltS"/>
</dbReference>
<feature type="transmembrane region" description="Helical" evidence="1">
    <location>
        <begin position="278"/>
        <end position="298"/>
    </location>
</feature>